<protein>
    <submittedName>
        <fullName evidence="5">MBL fold metallo-hydrolase</fullName>
    </submittedName>
</protein>
<dbReference type="InterPro" id="IPR037482">
    <property type="entry name" value="ST1585_MBL-fold"/>
</dbReference>
<comment type="caution">
    <text evidence="5">The sequence shown here is derived from an EMBL/GenBank/DDBJ whole genome shotgun (WGS) entry which is preliminary data.</text>
</comment>
<sequence>MTTNHIVNLGHDIYQIELVNRMEGGRSTGYFIDAEQKTIVEMGASVSVPHVLNAFKQLNIAPEEITYVIVTHIHLDHAGGAGLLLEKLPNAKLVVHPRGARHMIDPSKLIAGAKQVYGDEFDQLFGPMIPVPQEKIIIANDEFKLSIGDNRTLYFYNSPGHAYHHFAVYDPASKGIFSGDSIGMSAPWLQEKFGFDFYAPTSSPVQFDPEAMIATLRRFMELDIEQVFMTHYGRHGDAKHVIAENIERAEAFTHIAEEAYQENPTWEYTAEKLRQYFHKELRKLGVPENDPVLDSFTFDIEMDAKGMFHYMQMRTHSETHQIKK</sequence>
<feature type="domain" description="Metallo-beta-lactamase" evidence="4">
    <location>
        <begin position="25"/>
        <end position="231"/>
    </location>
</feature>
<dbReference type="PANTHER" id="PTHR42951:SF22">
    <property type="entry name" value="METALLO BETA-LACTAMASE SUPERFAMILY LIPOPROTEIN"/>
    <property type="match status" value="1"/>
</dbReference>
<evidence type="ECO:0000313" key="5">
    <source>
        <dbReference type="EMBL" id="NME97610.1"/>
    </source>
</evidence>
<comment type="catalytic activity">
    <reaction evidence="3">
        <text>3',5'-cyclic UMP + H2O = UMP + H(+)</text>
        <dbReference type="Rhea" id="RHEA:70575"/>
        <dbReference type="ChEBI" id="CHEBI:15377"/>
        <dbReference type="ChEBI" id="CHEBI:15378"/>
        <dbReference type="ChEBI" id="CHEBI:57865"/>
        <dbReference type="ChEBI" id="CHEBI:184387"/>
    </reaction>
    <physiologicalReaction direction="left-to-right" evidence="3">
        <dbReference type="Rhea" id="RHEA:70576"/>
    </physiologicalReaction>
</comment>
<dbReference type="InterPro" id="IPR050855">
    <property type="entry name" value="NDM-1-like"/>
</dbReference>
<dbReference type="PANTHER" id="PTHR42951">
    <property type="entry name" value="METALLO-BETA-LACTAMASE DOMAIN-CONTAINING"/>
    <property type="match status" value="1"/>
</dbReference>
<evidence type="ECO:0000313" key="6">
    <source>
        <dbReference type="Proteomes" id="UP000561326"/>
    </source>
</evidence>
<gene>
    <name evidence="5" type="ORF">HF838_04975</name>
</gene>
<evidence type="ECO:0000256" key="2">
    <source>
        <dbReference type="ARBA" id="ARBA00034301"/>
    </source>
</evidence>
<dbReference type="GO" id="GO:0016787">
    <property type="term" value="F:hydrolase activity"/>
    <property type="evidence" value="ECO:0007669"/>
    <property type="project" value="UniProtKB-KW"/>
</dbReference>
<dbReference type="RefSeq" id="WP_168974668.1">
    <property type="nucleotide sequence ID" value="NZ_JABAGO010000005.1"/>
</dbReference>
<dbReference type="InterPro" id="IPR001279">
    <property type="entry name" value="Metallo-B-lactamas"/>
</dbReference>
<dbReference type="Gene3D" id="3.60.15.10">
    <property type="entry name" value="Ribonuclease Z/Hydroxyacylglutathione hydrolase-like"/>
    <property type="match status" value="1"/>
</dbReference>
<dbReference type="SMART" id="SM00849">
    <property type="entry name" value="Lactamase_B"/>
    <property type="match status" value="1"/>
</dbReference>
<accession>A0A848CWK6</accession>
<comment type="catalytic activity">
    <reaction evidence="1">
        <text>3',5'-cyclic CMP + H2O = CMP + H(+)</text>
        <dbReference type="Rhea" id="RHEA:72675"/>
        <dbReference type="ChEBI" id="CHEBI:15377"/>
        <dbReference type="ChEBI" id="CHEBI:15378"/>
        <dbReference type="ChEBI" id="CHEBI:58003"/>
        <dbReference type="ChEBI" id="CHEBI:60377"/>
    </reaction>
    <physiologicalReaction direction="left-to-right" evidence="1">
        <dbReference type="Rhea" id="RHEA:72676"/>
    </physiologicalReaction>
</comment>
<dbReference type="InterPro" id="IPR036866">
    <property type="entry name" value="RibonucZ/Hydroxyglut_hydro"/>
</dbReference>
<name>A0A848CWK6_ANEAE</name>
<keyword evidence="5" id="KW-0378">Hydrolase</keyword>
<evidence type="ECO:0000256" key="1">
    <source>
        <dbReference type="ARBA" id="ARBA00034221"/>
    </source>
</evidence>
<dbReference type="Proteomes" id="UP000561326">
    <property type="component" value="Unassembled WGS sequence"/>
</dbReference>
<dbReference type="SUPFAM" id="SSF56281">
    <property type="entry name" value="Metallo-hydrolase/oxidoreductase"/>
    <property type="match status" value="1"/>
</dbReference>
<evidence type="ECO:0000259" key="4">
    <source>
        <dbReference type="SMART" id="SM00849"/>
    </source>
</evidence>
<reference evidence="5 6" key="1">
    <citation type="submission" date="2020-04" db="EMBL/GenBank/DDBJ databases">
        <authorList>
            <person name="Hitch T.C.A."/>
            <person name="Wylensek D."/>
            <person name="Clavel T."/>
        </authorList>
    </citation>
    <scope>NUCLEOTIDE SEQUENCE [LARGE SCALE GENOMIC DNA]</scope>
    <source>
        <strain evidence="5 6">WB01_D5_05</strain>
    </source>
</reference>
<dbReference type="AlphaFoldDB" id="A0A848CWK6"/>
<dbReference type="EMBL" id="JABAGO010000005">
    <property type="protein sequence ID" value="NME97610.1"/>
    <property type="molecule type" value="Genomic_DNA"/>
</dbReference>
<dbReference type="CDD" id="cd07726">
    <property type="entry name" value="ST1585-like_MBL-fold"/>
    <property type="match status" value="1"/>
</dbReference>
<organism evidence="5 6">
    <name type="scientific">Aneurinibacillus aneurinilyticus</name>
    <name type="common">Bacillus aneurinolyticus</name>
    <dbReference type="NCBI Taxonomy" id="1391"/>
    <lineage>
        <taxon>Bacteria</taxon>
        <taxon>Bacillati</taxon>
        <taxon>Bacillota</taxon>
        <taxon>Bacilli</taxon>
        <taxon>Bacillales</taxon>
        <taxon>Paenibacillaceae</taxon>
        <taxon>Aneurinibacillus group</taxon>
        <taxon>Aneurinibacillus</taxon>
    </lineage>
</organism>
<evidence type="ECO:0000256" key="3">
    <source>
        <dbReference type="ARBA" id="ARBA00048505"/>
    </source>
</evidence>
<comment type="function">
    <text evidence="2">Counteracts the endogenous Pycsar antiviral defense system. Phosphodiesterase that enables metal-dependent hydrolysis of host cyclic nucleotide Pycsar defense signals such as cCMP and cUMP.</text>
</comment>
<dbReference type="Pfam" id="PF00753">
    <property type="entry name" value="Lactamase_B"/>
    <property type="match status" value="1"/>
</dbReference>
<proteinExistence type="predicted"/>